<evidence type="ECO:0000313" key="4">
    <source>
        <dbReference type="Proteomes" id="UP000596248"/>
    </source>
</evidence>
<proteinExistence type="predicted"/>
<evidence type="ECO:0000259" key="2">
    <source>
        <dbReference type="PROSITE" id="PS50110"/>
    </source>
</evidence>
<dbReference type="SUPFAM" id="SSF52172">
    <property type="entry name" value="CheY-like"/>
    <property type="match status" value="1"/>
</dbReference>
<protein>
    <submittedName>
        <fullName evidence="3">Response regulator</fullName>
    </submittedName>
</protein>
<dbReference type="InterPro" id="IPR013972">
    <property type="entry name" value="YcbB"/>
</dbReference>
<dbReference type="InterPro" id="IPR052048">
    <property type="entry name" value="ST_Response_Regulator"/>
</dbReference>
<dbReference type="Gene3D" id="3.40.50.2300">
    <property type="match status" value="1"/>
</dbReference>
<dbReference type="PROSITE" id="PS50110">
    <property type="entry name" value="RESPONSE_REGULATORY"/>
    <property type="match status" value="1"/>
</dbReference>
<dbReference type="PANTHER" id="PTHR43228">
    <property type="entry name" value="TWO-COMPONENT RESPONSE REGULATOR"/>
    <property type="match status" value="1"/>
</dbReference>
<dbReference type="Proteomes" id="UP000596248">
    <property type="component" value="Chromosome"/>
</dbReference>
<dbReference type="Pfam" id="PF00072">
    <property type="entry name" value="Response_reg"/>
    <property type="match status" value="1"/>
</dbReference>
<dbReference type="EMBL" id="CP069127">
    <property type="protein sequence ID" value="QRG66604.1"/>
    <property type="molecule type" value="Genomic_DNA"/>
</dbReference>
<name>A0ABX7FK53_BRECH</name>
<dbReference type="SMART" id="SM00448">
    <property type="entry name" value="REC"/>
    <property type="match status" value="1"/>
</dbReference>
<dbReference type="RefSeq" id="WP_203353670.1">
    <property type="nucleotide sequence ID" value="NZ_CP069127.1"/>
</dbReference>
<sequence length="310" mass="35028">MLFYIVDDDEAVRLMLTEIIEDEDLGEVVGEAADGSHLDGQVLTMRNVDILLIDLLMPSQDGIETIRKIRPTFKGKIIMISQVESKELIAQAYSLGSEYYVQKPVNKIEVVTVISKVMEKIRLEKSIQDIHKTLHAVIQNDPSPSGQKSVLPAKQIREAGQFLLSELGISGDIGSHDLLDILDYLDQFEHEHTFKNGFPALKEVFGGVALARLGERADEQQLGKLAKASEQRVRRAIYQSLNHLASLGLADVSNWKFEKYASQFFDFTTVWKRMGELKDRMPQSGSAIRIHMKKFIQVFYAEAKRIHLEG</sequence>
<dbReference type="InterPro" id="IPR001789">
    <property type="entry name" value="Sig_transdc_resp-reg_receiver"/>
</dbReference>
<evidence type="ECO:0000313" key="3">
    <source>
        <dbReference type="EMBL" id="QRG66604.1"/>
    </source>
</evidence>
<keyword evidence="1" id="KW-0597">Phosphoprotein</keyword>
<feature type="domain" description="Response regulatory" evidence="2">
    <location>
        <begin position="2"/>
        <end position="118"/>
    </location>
</feature>
<dbReference type="InterPro" id="IPR011006">
    <property type="entry name" value="CheY-like_superfamily"/>
</dbReference>
<gene>
    <name evidence="3" type="ORF">JNE38_24300</name>
</gene>
<organism evidence="3 4">
    <name type="scientific">Brevibacillus choshinensis</name>
    <dbReference type="NCBI Taxonomy" id="54911"/>
    <lineage>
        <taxon>Bacteria</taxon>
        <taxon>Bacillati</taxon>
        <taxon>Bacillota</taxon>
        <taxon>Bacilli</taxon>
        <taxon>Bacillales</taxon>
        <taxon>Paenibacillaceae</taxon>
        <taxon>Brevibacillus</taxon>
    </lineage>
</organism>
<feature type="modified residue" description="4-aspartylphosphate" evidence="1">
    <location>
        <position position="54"/>
    </location>
</feature>
<keyword evidence="4" id="KW-1185">Reference proteome</keyword>
<dbReference type="PANTHER" id="PTHR43228:SF8">
    <property type="entry name" value="TRANSCRIPTIONAL REGULATORY PROTEIN GLNL"/>
    <property type="match status" value="1"/>
</dbReference>
<evidence type="ECO:0000256" key="1">
    <source>
        <dbReference type="PROSITE-ProRule" id="PRU00169"/>
    </source>
</evidence>
<dbReference type="Pfam" id="PF08664">
    <property type="entry name" value="YcbB"/>
    <property type="match status" value="1"/>
</dbReference>
<reference evidence="3 4" key="1">
    <citation type="submission" date="2021-01" db="EMBL/GenBank/DDBJ databases">
        <title>Identification of strong promoters based on the transcriptome of Brevibacillus choshinensis.</title>
        <authorList>
            <person name="Yao D."/>
            <person name="Zhang K."/>
            <person name="Wu J."/>
        </authorList>
    </citation>
    <scope>NUCLEOTIDE SEQUENCE [LARGE SCALE GENOMIC DNA]</scope>
    <source>
        <strain evidence="3 4">HPD31-SP3</strain>
    </source>
</reference>
<accession>A0ABX7FK53</accession>